<proteinExistence type="predicted"/>
<protein>
    <submittedName>
        <fullName evidence="2">Uncharacterized protein</fullName>
    </submittedName>
</protein>
<gene>
    <name evidence="2" type="ORF">CAEBREN_17160</name>
</gene>
<name>G0MSS3_CAEBE</name>
<dbReference type="InParanoid" id="G0MSS3"/>
<feature type="compositionally biased region" description="Polar residues" evidence="1">
    <location>
        <begin position="1"/>
        <end position="18"/>
    </location>
</feature>
<dbReference type="HOGENOM" id="CLU_937590_0_0_1"/>
<dbReference type="FunCoup" id="G0MSS3">
    <property type="interactions" value="1528"/>
</dbReference>
<evidence type="ECO:0000313" key="2">
    <source>
        <dbReference type="EMBL" id="EGT43147.1"/>
    </source>
</evidence>
<evidence type="ECO:0000313" key="3">
    <source>
        <dbReference type="Proteomes" id="UP000008068"/>
    </source>
</evidence>
<dbReference type="eggNOG" id="ENOG502R2MD">
    <property type="taxonomic scope" value="Eukaryota"/>
</dbReference>
<evidence type="ECO:0000256" key="1">
    <source>
        <dbReference type="SAM" id="MobiDB-lite"/>
    </source>
</evidence>
<feature type="region of interest" description="Disordered" evidence="1">
    <location>
        <begin position="1"/>
        <end position="53"/>
    </location>
</feature>
<dbReference type="Proteomes" id="UP000008068">
    <property type="component" value="Unassembled WGS sequence"/>
</dbReference>
<dbReference type="EMBL" id="GL379810">
    <property type="protein sequence ID" value="EGT43147.1"/>
    <property type="molecule type" value="Genomic_DNA"/>
</dbReference>
<keyword evidence="3" id="KW-1185">Reference proteome</keyword>
<dbReference type="AlphaFoldDB" id="G0MSS3"/>
<organism evidence="3">
    <name type="scientific">Caenorhabditis brenneri</name>
    <name type="common">Nematode worm</name>
    <dbReference type="NCBI Taxonomy" id="135651"/>
    <lineage>
        <taxon>Eukaryota</taxon>
        <taxon>Metazoa</taxon>
        <taxon>Ecdysozoa</taxon>
        <taxon>Nematoda</taxon>
        <taxon>Chromadorea</taxon>
        <taxon>Rhabditida</taxon>
        <taxon>Rhabditina</taxon>
        <taxon>Rhabditomorpha</taxon>
        <taxon>Rhabditoidea</taxon>
        <taxon>Rhabditidae</taxon>
        <taxon>Peloderinae</taxon>
        <taxon>Caenorhabditis</taxon>
    </lineage>
</organism>
<feature type="compositionally biased region" description="Basic and acidic residues" evidence="1">
    <location>
        <begin position="42"/>
        <end position="53"/>
    </location>
</feature>
<dbReference type="OrthoDB" id="5896858at2759"/>
<sequence length="326" mass="38140">MLTSTPKENDENGQTSTRKNLRSLKNPIKETPRRKSLGANHKVKELKETKEKSGTIGKLVKRMRKSLVPGDLAGLVALRHAENELEKADNAMEVDQVSDKKAAENKSGKAMRFDHRHESLNGYWKVNLNIDLELTAIGGLIMLHQYCYKEFQTTGLPVFRDGANFFRSVDLFCITNLYHIPIRMVYLKMISCKTVEEWCRDYYSARETRRKDVVNDYNEDKYTVYDELFDGIGRDSDEMICMEMQKMEHYCSNKFKMTKIDEYEKGTTFWMTVAPSHLPRNYQLALLLCKKQNWNIEVVEKWFRMLYTNKCWAGGRSKDVYSDRLV</sequence>
<reference evidence="3" key="1">
    <citation type="submission" date="2011-07" db="EMBL/GenBank/DDBJ databases">
        <authorList>
            <consortium name="Caenorhabditis brenneri Sequencing and Analysis Consortium"/>
            <person name="Wilson R.K."/>
        </authorList>
    </citation>
    <scope>NUCLEOTIDE SEQUENCE [LARGE SCALE GENOMIC DNA]</scope>
    <source>
        <strain evidence="3">PB2801</strain>
    </source>
</reference>
<accession>G0MSS3</accession>